<comment type="cofactor">
    <cofactor evidence="1">
        <name>FAD</name>
        <dbReference type="ChEBI" id="CHEBI:57692"/>
    </cofactor>
</comment>
<evidence type="ECO:0000256" key="3">
    <source>
        <dbReference type="ARBA" id="ARBA00022827"/>
    </source>
</evidence>
<gene>
    <name evidence="7" type="ordered locus">Fraau_2257</name>
</gene>
<dbReference type="InterPro" id="IPR050446">
    <property type="entry name" value="FAD-oxidoreductase/Apoptosis"/>
</dbReference>
<dbReference type="Pfam" id="PF07992">
    <property type="entry name" value="Pyr_redox_2"/>
    <property type="match status" value="1"/>
</dbReference>
<dbReference type="AlphaFoldDB" id="H8L554"/>
<reference evidence="7" key="1">
    <citation type="submission" date="2012-02" db="EMBL/GenBank/DDBJ databases">
        <title>The complete genome of Frateuria aurantia DSM 6220.</title>
        <authorList>
            <consortium name="US DOE Joint Genome Institute (JGI-PGF)"/>
            <person name="Lucas S."/>
            <person name="Copeland A."/>
            <person name="Lapidus A."/>
            <person name="Glavina del Rio T."/>
            <person name="Dalin E."/>
            <person name="Tice H."/>
            <person name="Bruce D."/>
            <person name="Goodwin L."/>
            <person name="Pitluck S."/>
            <person name="Peters L."/>
            <person name="Ovchinnikova G."/>
            <person name="Teshima H."/>
            <person name="Kyrpides N."/>
            <person name="Mavromatis K."/>
            <person name="Ivanova N."/>
            <person name="Brettin T."/>
            <person name="Detter J.C."/>
            <person name="Han C."/>
            <person name="Larimer F."/>
            <person name="Land M."/>
            <person name="Hauser L."/>
            <person name="Markowitz V."/>
            <person name="Cheng J.-F."/>
            <person name="Hugenholtz P."/>
            <person name="Woyke T."/>
            <person name="Wu D."/>
            <person name="Brambilla E."/>
            <person name="Klenk H.-P."/>
            <person name="Eisen J.A."/>
        </authorList>
    </citation>
    <scope>NUCLEOTIDE SEQUENCE</scope>
    <source>
        <strain evidence="7">DSM 6220</strain>
    </source>
</reference>
<accession>H8L554</accession>
<name>H8L554_FRAAD</name>
<feature type="domain" description="Reductase C-terminal" evidence="6">
    <location>
        <begin position="323"/>
        <end position="407"/>
    </location>
</feature>
<evidence type="ECO:0000256" key="2">
    <source>
        <dbReference type="ARBA" id="ARBA00022630"/>
    </source>
</evidence>
<evidence type="ECO:0000313" key="8">
    <source>
        <dbReference type="Proteomes" id="UP000005234"/>
    </source>
</evidence>
<dbReference type="SUPFAM" id="SSF55424">
    <property type="entry name" value="FAD/NAD-linked reductases, dimerisation (C-terminal) domain"/>
    <property type="match status" value="1"/>
</dbReference>
<keyword evidence="3" id="KW-0274">FAD</keyword>
<dbReference type="SUPFAM" id="SSF51905">
    <property type="entry name" value="FAD/NAD(P)-binding domain"/>
    <property type="match status" value="1"/>
</dbReference>
<dbReference type="PRINTS" id="PR00411">
    <property type="entry name" value="PNDRDTASEI"/>
</dbReference>
<dbReference type="HOGENOM" id="CLU_003291_4_0_6"/>
<dbReference type="GO" id="GO:0016651">
    <property type="term" value="F:oxidoreductase activity, acting on NAD(P)H"/>
    <property type="evidence" value="ECO:0007669"/>
    <property type="project" value="TreeGrafter"/>
</dbReference>
<dbReference type="InterPro" id="IPR036188">
    <property type="entry name" value="FAD/NAD-bd_sf"/>
</dbReference>
<dbReference type="eggNOG" id="COG0446">
    <property type="taxonomic scope" value="Bacteria"/>
</dbReference>
<dbReference type="EMBL" id="CP003350">
    <property type="protein sequence ID" value="AFC86633.1"/>
    <property type="molecule type" value="Genomic_DNA"/>
</dbReference>
<dbReference type="Pfam" id="PF14759">
    <property type="entry name" value="Reductase_C"/>
    <property type="match status" value="1"/>
</dbReference>
<dbReference type="PANTHER" id="PTHR43557">
    <property type="entry name" value="APOPTOSIS-INDUCING FACTOR 1"/>
    <property type="match status" value="1"/>
</dbReference>
<dbReference type="RefSeq" id="WP_014403636.1">
    <property type="nucleotide sequence ID" value="NC_017033.1"/>
</dbReference>
<dbReference type="Gene3D" id="3.50.50.60">
    <property type="entry name" value="FAD/NAD(P)-binding domain"/>
    <property type="match status" value="2"/>
</dbReference>
<keyword evidence="2" id="KW-0285">Flavoprotein</keyword>
<feature type="domain" description="FAD/NAD(P)-binding" evidence="5">
    <location>
        <begin position="7"/>
        <end position="304"/>
    </location>
</feature>
<dbReference type="STRING" id="767434.Fraau_2257"/>
<keyword evidence="8" id="KW-1185">Reference proteome</keyword>
<organism evidence="7 8">
    <name type="scientific">Frateuria aurantia (strain ATCC 33424 / DSM 6220 / KCTC 2777 / LMG 1558 / NBRC 3245 / NCIMB 13370)</name>
    <name type="common">Acetobacter aurantius</name>
    <dbReference type="NCBI Taxonomy" id="767434"/>
    <lineage>
        <taxon>Bacteria</taxon>
        <taxon>Pseudomonadati</taxon>
        <taxon>Pseudomonadota</taxon>
        <taxon>Gammaproteobacteria</taxon>
        <taxon>Lysobacterales</taxon>
        <taxon>Rhodanobacteraceae</taxon>
        <taxon>Frateuria</taxon>
    </lineage>
</organism>
<dbReference type="OrthoDB" id="9768666at2"/>
<sequence length="411" mass="44080">MSESNLHIVVVGAGQAGADCVNALRQQGFAGRLSLIGDEPRLPYRRPPLSKACLLGQAGVDSLGLRSAAAWEKLDVEMRMGQSVEHLDRAARQLQLLDGSRLDYDRLVLATGSRARRWTLPGGDRSNVHTLRSIDDLQRLLPAWQAGRRLVVIGGGYIGLEVAAAASQHGLKVTVVENQPRLLARVAVPLLSDFYLQLHQDHGVEFELGQGVAHLLGEPEVTAVELSDGRQLECDLVVVGIGSLPNTSLASESGLEVNDGIVVDAGMQTSDPAVWAIGDCCRHFNTFYQARMRMESVPAAQEQAKVAAATILGKAPPAHAVPWFWSDQYDVKLQMIGQPVAEAELVVRGDPAGGDFSLCQVQQGIIVAAATLNRTQEFVALRRLVGERIAVDAVALADPELALKSLLPSAV</sequence>
<evidence type="ECO:0000256" key="1">
    <source>
        <dbReference type="ARBA" id="ARBA00001974"/>
    </source>
</evidence>
<dbReference type="InterPro" id="IPR016156">
    <property type="entry name" value="FAD/NAD-linked_Rdtase_dimer_sf"/>
</dbReference>
<dbReference type="Proteomes" id="UP000005234">
    <property type="component" value="Chromosome"/>
</dbReference>
<dbReference type="InterPro" id="IPR028202">
    <property type="entry name" value="Reductase_C"/>
</dbReference>
<dbReference type="GO" id="GO:0005737">
    <property type="term" value="C:cytoplasm"/>
    <property type="evidence" value="ECO:0007669"/>
    <property type="project" value="TreeGrafter"/>
</dbReference>
<evidence type="ECO:0000256" key="4">
    <source>
        <dbReference type="ARBA" id="ARBA00023002"/>
    </source>
</evidence>
<dbReference type="PRINTS" id="PR00368">
    <property type="entry name" value="FADPNR"/>
</dbReference>
<dbReference type="Gene3D" id="3.30.390.30">
    <property type="match status" value="1"/>
</dbReference>
<proteinExistence type="predicted"/>
<protein>
    <submittedName>
        <fullName evidence="7">NAD(P)H-nitrite reductase</fullName>
    </submittedName>
</protein>
<evidence type="ECO:0000259" key="6">
    <source>
        <dbReference type="Pfam" id="PF14759"/>
    </source>
</evidence>
<evidence type="ECO:0000313" key="7">
    <source>
        <dbReference type="EMBL" id="AFC86633.1"/>
    </source>
</evidence>
<dbReference type="PANTHER" id="PTHR43557:SF2">
    <property type="entry name" value="RIESKE DOMAIN-CONTAINING PROTEIN-RELATED"/>
    <property type="match status" value="1"/>
</dbReference>
<dbReference type="KEGG" id="fau:Fraau_2257"/>
<dbReference type="InterPro" id="IPR023753">
    <property type="entry name" value="FAD/NAD-binding_dom"/>
</dbReference>
<keyword evidence="4" id="KW-0560">Oxidoreductase</keyword>
<evidence type="ECO:0000259" key="5">
    <source>
        <dbReference type="Pfam" id="PF07992"/>
    </source>
</evidence>